<name>A0ABS6EQV2_9FIRM</name>
<proteinExistence type="predicted"/>
<dbReference type="Proteomes" id="UP000783588">
    <property type="component" value="Unassembled WGS sequence"/>
</dbReference>
<dbReference type="InterPro" id="IPR008162">
    <property type="entry name" value="Pyrophosphatase"/>
</dbReference>
<evidence type="ECO:0000313" key="1">
    <source>
        <dbReference type="EMBL" id="MBU5489868.1"/>
    </source>
</evidence>
<protein>
    <submittedName>
        <fullName evidence="1">Inorganic diphosphatase</fullName>
    </submittedName>
</protein>
<dbReference type="EMBL" id="JAHLQI010000002">
    <property type="protein sequence ID" value="MBU5489868.1"/>
    <property type="molecule type" value="Genomic_DNA"/>
</dbReference>
<organism evidence="1 2">
    <name type="scientific">Butyricicoccus intestinisimiae</name>
    <dbReference type="NCBI Taxonomy" id="2841509"/>
    <lineage>
        <taxon>Bacteria</taxon>
        <taxon>Bacillati</taxon>
        <taxon>Bacillota</taxon>
        <taxon>Clostridia</taxon>
        <taxon>Eubacteriales</taxon>
        <taxon>Butyricicoccaceae</taxon>
        <taxon>Butyricicoccus</taxon>
    </lineage>
</organism>
<comment type="caution">
    <text evidence="1">The sequence shown here is derived from an EMBL/GenBank/DDBJ whole genome shotgun (WGS) entry which is preliminary data.</text>
</comment>
<dbReference type="RefSeq" id="WP_216469525.1">
    <property type="nucleotide sequence ID" value="NZ_JAHLQI010000002.1"/>
</dbReference>
<sequence>MNIWHDMHPDLIRKEEYTVFTANSMGSTAVLAFDGSTGLLQLEHLSDPYVAAPNNTGYLPRTYTENGMPVETVILCSRPLPPMTLVRCRPVGLITLHLDGGEQRKMLLSAACADAFWSACLTVEEIPTADRKALVRYLRYDQQVVGKPATSVTFDNLDAAEAYMENCQQQYLMRYCGAVTIQDND</sequence>
<accession>A0ABS6EQV2</accession>
<reference evidence="1 2" key="1">
    <citation type="submission" date="2021-06" db="EMBL/GenBank/DDBJ databases">
        <authorList>
            <person name="Sun Q."/>
            <person name="Li D."/>
        </authorList>
    </citation>
    <scope>NUCLEOTIDE SEQUENCE [LARGE SCALE GENOMIC DNA]</scope>
    <source>
        <strain evidence="1 2">MSJd-7</strain>
    </source>
</reference>
<dbReference type="Pfam" id="PF00719">
    <property type="entry name" value="Pyrophosphatase"/>
    <property type="match status" value="1"/>
</dbReference>
<keyword evidence="2" id="KW-1185">Reference proteome</keyword>
<evidence type="ECO:0000313" key="2">
    <source>
        <dbReference type="Proteomes" id="UP000783588"/>
    </source>
</evidence>
<gene>
    <name evidence="1" type="ORF">KQI75_04410</name>
</gene>